<keyword evidence="2" id="KW-0460">Magnesium</keyword>
<protein>
    <recommendedName>
        <fullName evidence="2">Isoprenyl transferase</fullName>
        <ecNumber evidence="2">2.5.1.-</ecNumber>
    </recommendedName>
</protein>
<dbReference type="SUPFAM" id="SSF64005">
    <property type="entry name" value="Undecaprenyl diphosphate synthase"/>
    <property type="match status" value="1"/>
</dbReference>
<dbReference type="PANTHER" id="PTHR10291">
    <property type="entry name" value="DEHYDRODOLICHYL DIPHOSPHATE SYNTHASE FAMILY MEMBER"/>
    <property type="match status" value="1"/>
</dbReference>
<comment type="function">
    <text evidence="2">Catalyzes the condensation of isopentenyl diphosphate (IPP) with allylic pyrophosphates generating different type of terpenoids.</text>
</comment>
<feature type="binding site" evidence="2">
    <location>
        <position position="31"/>
    </location>
    <ligand>
        <name>Mg(2+)</name>
        <dbReference type="ChEBI" id="CHEBI:18420"/>
    </ligand>
</feature>
<comment type="subunit">
    <text evidence="2">Homodimer.</text>
</comment>
<gene>
    <name evidence="3" type="primary">uppS</name>
    <name evidence="3" type="ORF">ACFSC0_16035</name>
</gene>
<dbReference type="RefSeq" id="WP_377281876.1">
    <property type="nucleotide sequence ID" value="NZ_JBHRSI010000005.1"/>
</dbReference>
<comment type="similarity">
    <text evidence="2">Belongs to the UPP synthase family.</text>
</comment>
<dbReference type="PANTHER" id="PTHR10291:SF0">
    <property type="entry name" value="DEHYDRODOLICHYL DIPHOSPHATE SYNTHASE 2"/>
    <property type="match status" value="1"/>
</dbReference>
<dbReference type="HAMAP" id="MF_01139">
    <property type="entry name" value="ISPT"/>
    <property type="match status" value="1"/>
</dbReference>
<dbReference type="InterPro" id="IPR036424">
    <property type="entry name" value="UPP_synth-like_sf"/>
</dbReference>
<dbReference type="InterPro" id="IPR018520">
    <property type="entry name" value="UPP_synth-like_CS"/>
</dbReference>
<dbReference type="Gene3D" id="3.40.1180.10">
    <property type="entry name" value="Decaprenyl diphosphate synthase-like"/>
    <property type="match status" value="1"/>
</dbReference>
<evidence type="ECO:0000313" key="3">
    <source>
        <dbReference type="EMBL" id="MFD1784912.1"/>
    </source>
</evidence>
<dbReference type="InterPro" id="IPR001441">
    <property type="entry name" value="UPP_synth-like"/>
</dbReference>
<keyword evidence="1 2" id="KW-0808">Transferase</keyword>
<feature type="binding site" evidence="2">
    <location>
        <position position="36"/>
    </location>
    <ligand>
        <name>substrate</name>
    </ligand>
</feature>
<evidence type="ECO:0000256" key="1">
    <source>
        <dbReference type="ARBA" id="ARBA00022679"/>
    </source>
</evidence>
<keyword evidence="4" id="KW-1185">Reference proteome</keyword>
<feature type="binding site" evidence="2">
    <location>
        <position position="199"/>
    </location>
    <ligand>
        <name>substrate</name>
    </ligand>
</feature>
<feature type="binding site" evidence="2">
    <location>
        <position position="218"/>
    </location>
    <ligand>
        <name>Mg(2+)</name>
        <dbReference type="ChEBI" id="CHEBI:18420"/>
    </ligand>
</feature>
<feature type="active site" description="Proton acceptor" evidence="2">
    <location>
        <position position="79"/>
    </location>
</feature>
<feature type="binding site" evidence="2">
    <location>
        <begin position="205"/>
        <end position="207"/>
    </location>
    <ligand>
        <name>substrate</name>
    </ligand>
</feature>
<feature type="binding site" evidence="2">
    <location>
        <position position="82"/>
    </location>
    <ligand>
        <name>substrate</name>
    </ligand>
</feature>
<proteinExistence type="inferred from homology"/>
<name>A0ABW4N4U6_9CAUL</name>
<feature type="binding site" evidence="2">
    <location>
        <position position="48"/>
    </location>
    <ligand>
        <name>substrate</name>
    </ligand>
</feature>
<feature type="binding site" evidence="2">
    <location>
        <begin position="76"/>
        <end position="78"/>
    </location>
    <ligand>
        <name>substrate</name>
    </ligand>
</feature>
<comment type="caution">
    <text evidence="3">The sequence shown here is derived from an EMBL/GenBank/DDBJ whole genome shotgun (WGS) entry which is preliminary data.</text>
</comment>
<feature type="binding site" evidence="2">
    <location>
        <position position="80"/>
    </location>
    <ligand>
        <name>substrate</name>
    </ligand>
</feature>
<evidence type="ECO:0000256" key="2">
    <source>
        <dbReference type="HAMAP-Rule" id="MF_01139"/>
    </source>
</evidence>
<dbReference type="EMBL" id="JBHUEY010000006">
    <property type="protein sequence ID" value="MFD1784912.1"/>
    <property type="molecule type" value="Genomic_DNA"/>
</dbReference>
<dbReference type="GO" id="GO:0016740">
    <property type="term" value="F:transferase activity"/>
    <property type="evidence" value="ECO:0007669"/>
    <property type="project" value="UniProtKB-KW"/>
</dbReference>
<accession>A0ABW4N4U6</accession>
<dbReference type="Proteomes" id="UP001597237">
    <property type="component" value="Unassembled WGS sequence"/>
</dbReference>
<comment type="cofactor">
    <cofactor evidence="2">
        <name>Mg(2+)</name>
        <dbReference type="ChEBI" id="CHEBI:18420"/>
    </cofactor>
    <text evidence="2">Binds 2 magnesium ions per subunit.</text>
</comment>
<evidence type="ECO:0000313" key="4">
    <source>
        <dbReference type="Proteomes" id="UP001597237"/>
    </source>
</evidence>
<keyword evidence="2" id="KW-0479">Metal-binding</keyword>
<dbReference type="EC" id="2.5.1.-" evidence="2"/>
<feature type="binding site" evidence="2">
    <location>
        <begin position="32"/>
        <end position="35"/>
    </location>
    <ligand>
        <name>substrate</name>
    </ligand>
</feature>
<organism evidence="3 4">
    <name type="scientific">Phenylobacterium terrae</name>
    <dbReference type="NCBI Taxonomy" id="2665495"/>
    <lineage>
        <taxon>Bacteria</taxon>
        <taxon>Pseudomonadati</taxon>
        <taxon>Pseudomonadota</taxon>
        <taxon>Alphaproteobacteria</taxon>
        <taxon>Caulobacterales</taxon>
        <taxon>Caulobacteraceae</taxon>
        <taxon>Phenylobacterium</taxon>
    </lineage>
</organism>
<dbReference type="CDD" id="cd00475">
    <property type="entry name" value="Cis_IPPS"/>
    <property type="match status" value="1"/>
</dbReference>
<sequence length="260" mass="28365">MAGGKRGEPKGAAPSGEAGAGQSLHVAIVMDGNGRWAKRRGLPRTLGHRAGVESLKRTVSAASELGVRWLTVFGFSTENWSRPAAEVAELMALPKRYFETDLARLEREGVRVRVLGRREGLSADLVQIIEEAERRTAHNDRFFLQVAFNYGGQADIVDAARRFAEAVAEGRARPEELTEGAFAGLLSTGGAPAPDLVIRPSGERRLSNFLLWESAYAEFVFQDVLWPDYGAEHLKAAIEEFQTRERRYGGAVADDVLAAG</sequence>
<dbReference type="Pfam" id="PF01255">
    <property type="entry name" value="Prenyltransf"/>
    <property type="match status" value="1"/>
</dbReference>
<dbReference type="PROSITE" id="PS01066">
    <property type="entry name" value="UPP_SYNTHASE"/>
    <property type="match status" value="1"/>
</dbReference>
<reference evidence="4" key="1">
    <citation type="journal article" date="2019" name="Int. J. Syst. Evol. Microbiol.">
        <title>The Global Catalogue of Microorganisms (GCM) 10K type strain sequencing project: providing services to taxonomists for standard genome sequencing and annotation.</title>
        <authorList>
            <consortium name="The Broad Institute Genomics Platform"/>
            <consortium name="The Broad Institute Genome Sequencing Center for Infectious Disease"/>
            <person name="Wu L."/>
            <person name="Ma J."/>
        </authorList>
    </citation>
    <scope>NUCLEOTIDE SEQUENCE [LARGE SCALE GENOMIC DNA]</scope>
    <source>
        <strain evidence="4">DFY28</strain>
    </source>
</reference>
<feature type="binding site" evidence="2">
    <location>
        <position position="44"/>
    </location>
    <ligand>
        <name>substrate</name>
    </ligand>
</feature>
<dbReference type="NCBIfam" id="TIGR00055">
    <property type="entry name" value="uppS"/>
    <property type="match status" value="1"/>
</dbReference>
<feature type="active site" evidence="2">
    <location>
        <position position="31"/>
    </location>
</feature>